<sequence length="173" mass="20378">MNRILIVGSAGSGKSTLAQQLGEALSLPVVHLDRYYWKPGWIATPNEEWDNFVIGEANREQWIMDGNYSRTLDLRLQRADAVIFLDMPRLLCLYRVIKRRVQYHGKTRADMNEGCPEKLDWPFLGWVWNYKKRSRTKVLDRLKRAEGSKRIYILKTKKEVNRLLEQLRQEAAE</sequence>
<organism evidence="1 2">
    <name type="scientific">Cohnella lubricantis</name>
    <dbReference type="NCBI Taxonomy" id="2163172"/>
    <lineage>
        <taxon>Bacteria</taxon>
        <taxon>Bacillati</taxon>
        <taxon>Bacillota</taxon>
        <taxon>Bacilli</taxon>
        <taxon>Bacillales</taxon>
        <taxon>Paenibacillaceae</taxon>
        <taxon>Cohnella</taxon>
    </lineage>
</organism>
<proteinExistence type="predicted"/>
<dbReference type="InterPro" id="IPR027417">
    <property type="entry name" value="P-loop_NTPase"/>
</dbReference>
<dbReference type="Proteomes" id="UP000574133">
    <property type="component" value="Unassembled WGS sequence"/>
</dbReference>
<evidence type="ECO:0000313" key="1">
    <source>
        <dbReference type="EMBL" id="MBB6678509.1"/>
    </source>
</evidence>
<dbReference type="AlphaFoldDB" id="A0A841TEV0"/>
<gene>
    <name evidence="1" type="ORF">H4Q31_14550</name>
</gene>
<dbReference type="PANTHER" id="PTHR37816:SF3">
    <property type="entry name" value="MODULATES DNA TOPOLOGY"/>
    <property type="match status" value="1"/>
</dbReference>
<dbReference type="InterPro" id="IPR052922">
    <property type="entry name" value="Cytidylate_Kinase-2"/>
</dbReference>
<comment type="caution">
    <text evidence="1">The sequence shown here is derived from an EMBL/GenBank/DDBJ whole genome shotgun (WGS) entry which is preliminary data.</text>
</comment>
<evidence type="ECO:0000313" key="2">
    <source>
        <dbReference type="Proteomes" id="UP000574133"/>
    </source>
</evidence>
<dbReference type="PANTHER" id="PTHR37816">
    <property type="entry name" value="YALI0E33011P"/>
    <property type="match status" value="1"/>
</dbReference>
<name>A0A841TEV0_9BACL</name>
<reference evidence="1 2" key="1">
    <citation type="submission" date="2020-08" db="EMBL/GenBank/DDBJ databases">
        <title>Cohnella phylogeny.</title>
        <authorList>
            <person name="Dunlap C."/>
        </authorList>
    </citation>
    <scope>NUCLEOTIDE SEQUENCE [LARGE SCALE GENOMIC DNA]</scope>
    <source>
        <strain evidence="1 2">DSM 103658</strain>
    </source>
</reference>
<dbReference type="Gene3D" id="3.40.50.300">
    <property type="entry name" value="P-loop containing nucleotide triphosphate hydrolases"/>
    <property type="match status" value="1"/>
</dbReference>
<dbReference type="EMBL" id="JACJVN010000056">
    <property type="protein sequence ID" value="MBB6678509.1"/>
    <property type="molecule type" value="Genomic_DNA"/>
</dbReference>
<dbReference type="NCBIfam" id="NF005994">
    <property type="entry name" value="PRK08118.1"/>
    <property type="match status" value="1"/>
</dbReference>
<protein>
    <submittedName>
        <fullName evidence="1">DNA topology modulation protein</fullName>
    </submittedName>
</protein>
<accession>A0A841TEV0</accession>
<dbReference type="SUPFAM" id="SSF52540">
    <property type="entry name" value="P-loop containing nucleoside triphosphate hydrolases"/>
    <property type="match status" value="1"/>
</dbReference>
<dbReference type="RefSeq" id="WP_185179773.1">
    <property type="nucleotide sequence ID" value="NZ_CBCSEP010000010.1"/>
</dbReference>
<keyword evidence="2" id="KW-1185">Reference proteome</keyword>